<keyword evidence="5" id="KW-0119">Carbohydrate metabolism</keyword>
<reference evidence="6 7" key="1">
    <citation type="journal article" date="2018" name="Appl. Environ. Microbiol.">
        <title>Antimicrobial susceptibility testing and tentative epidemiological cut-off values of five Bacillus species relevant for use as animal feed additives or for plant protection.</title>
        <authorList>
            <person name="Agerso Y."/>
            <person name="Stuer-Lauridsen B."/>
            <person name="Bjerre K."/>
            <person name="Jensen M.G."/>
            <person name="Johansen E."/>
            <person name="Bennedsen M."/>
            <person name="Brockmann E."/>
            <person name="Nielsen B."/>
        </authorList>
    </citation>
    <scope>NUCLEOTIDE SEQUENCE [LARGE SCALE GENOMIC DNA]</scope>
    <source>
        <strain evidence="6 7">CHCC20162</strain>
    </source>
</reference>
<dbReference type="AlphaFoldDB" id="A0A3D8WZR7"/>
<sequence length="212" mass="22676">MNKYSTINALTSTKMVAVIRGKDASEATELSKAAVEGGIKAIELTYTTPQIEDTFRALKGLDVLLGAGSVLDSETARHAILNGAKFIVSSHFVEDVAKLCNRYGIPYMPGCMSMREMASALELGCDILKLFPAGHFDPSFIKAVNGPLPNVKIMPTGGISLNNIEEWLNAGAVAIGIGSDLNKAYQNGGYEAVVQLSEKYIEKCITLTEVLS</sequence>
<dbReference type="RefSeq" id="WP_116076014.1">
    <property type="nucleotide sequence ID" value="NZ_CP187630.1"/>
</dbReference>
<gene>
    <name evidence="6" type="ORF">C3744_18720</name>
</gene>
<dbReference type="Proteomes" id="UP000256519">
    <property type="component" value="Unassembled WGS sequence"/>
</dbReference>
<dbReference type="CDD" id="cd00452">
    <property type="entry name" value="KDPG_aldolase"/>
    <property type="match status" value="1"/>
</dbReference>
<dbReference type="GO" id="GO:0016829">
    <property type="term" value="F:lyase activity"/>
    <property type="evidence" value="ECO:0007669"/>
    <property type="project" value="UniProtKB-KW"/>
</dbReference>
<dbReference type="Gene3D" id="3.20.20.70">
    <property type="entry name" value="Aldolase class I"/>
    <property type="match status" value="1"/>
</dbReference>
<dbReference type="InterPro" id="IPR000887">
    <property type="entry name" value="Aldlse_KDPG_KHG"/>
</dbReference>
<dbReference type="PANTHER" id="PTHR30246">
    <property type="entry name" value="2-KETO-3-DEOXY-6-PHOSPHOGLUCONATE ALDOLASE"/>
    <property type="match status" value="1"/>
</dbReference>
<dbReference type="NCBIfam" id="NF005119">
    <property type="entry name" value="PRK06552.1"/>
    <property type="match status" value="1"/>
</dbReference>
<dbReference type="PANTHER" id="PTHR30246:SF1">
    <property type="entry name" value="2-DEHYDRO-3-DEOXY-6-PHOSPHOGALACTONATE ALDOLASE-RELATED"/>
    <property type="match status" value="1"/>
</dbReference>
<dbReference type="SUPFAM" id="SSF51569">
    <property type="entry name" value="Aldolase"/>
    <property type="match status" value="1"/>
</dbReference>
<protein>
    <submittedName>
        <fullName evidence="6">Bifunctional 2-keto-4-hydroxyglutarate aldolase/2-keto-3-deoxy-6-phosphogluconate aldolase</fullName>
    </submittedName>
</protein>
<comment type="pathway">
    <text evidence="1">Carbohydrate acid metabolism.</text>
</comment>
<comment type="similarity">
    <text evidence="2">Belongs to the KHG/KDPG aldolase family.</text>
</comment>
<dbReference type="InterPro" id="IPR013785">
    <property type="entry name" value="Aldolase_TIM"/>
</dbReference>
<accession>A0A3D8WZR7</accession>
<dbReference type="Pfam" id="PF01081">
    <property type="entry name" value="Aldolase"/>
    <property type="match status" value="1"/>
</dbReference>
<evidence type="ECO:0000256" key="1">
    <source>
        <dbReference type="ARBA" id="ARBA00004761"/>
    </source>
</evidence>
<comment type="caution">
    <text evidence="6">The sequence shown here is derived from an EMBL/GenBank/DDBJ whole genome shotgun (WGS) entry which is preliminary data.</text>
</comment>
<evidence type="ECO:0000256" key="2">
    <source>
        <dbReference type="ARBA" id="ARBA00006906"/>
    </source>
</evidence>
<dbReference type="EMBL" id="PQWM01000022">
    <property type="protein sequence ID" value="RDZ12329.1"/>
    <property type="molecule type" value="Genomic_DNA"/>
</dbReference>
<dbReference type="NCBIfam" id="TIGR01182">
    <property type="entry name" value="eda"/>
    <property type="match status" value="1"/>
</dbReference>
<evidence type="ECO:0000256" key="3">
    <source>
        <dbReference type="ARBA" id="ARBA00011233"/>
    </source>
</evidence>
<name>A0A3D8WZR7_PRIMG</name>
<organism evidence="6 7">
    <name type="scientific">Priestia megaterium</name>
    <name type="common">Bacillus megaterium</name>
    <dbReference type="NCBI Taxonomy" id="1404"/>
    <lineage>
        <taxon>Bacteria</taxon>
        <taxon>Bacillati</taxon>
        <taxon>Bacillota</taxon>
        <taxon>Bacilli</taxon>
        <taxon>Bacillales</taxon>
        <taxon>Bacillaceae</taxon>
        <taxon>Priestia</taxon>
    </lineage>
</organism>
<comment type="subunit">
    <text evidence="3">Homotrimer.</text>
</comment>
<evidence type="ECO:0000313" key="6">
    <source>
        <dbReference type="EMBL" id="RDZ12329.1"/>
    </source>
</evidence>
<evidence type="ECO:0000313" key="7">
    <source>
        <dbReference type="Proteomes" id="UP000256519"/>
    </source>
</evidence>
<evidence type="ECO:0000256" key="4">
    <source>
        <dbReference type="ARBA" id="ARBA00023239"/>
    </source>
</evidence>
<keyword evidence="4" id="KW-0456">Lyase</keyword>
<proteinExistence type="inferred from homology"/>
<evidence type="ECO:0000256" key="5">
    <source>
        <dbReference type="ARBA" id="ARBA00023277"/>
    </source>
</evidence>